<evidence type="ECO:0000313" key="2">
    <source>
        <dbReference type="EMBL" id="MTI24629.1"/>
    </source>
</evidence>
<organism evidence="2 3">
    <name type="scientific">Fulvivirga kasyanovii</name>
    <dbReference type="NCBI Taxonomy" id="396812"/>
    <lineage>
        <taxon>Bacteria</taxon>
        <taxon>Pseudomonadati</taxon>
        <taxon>Bacteroidota</taxon>
        <taxon>Cytophagia</taxon>
        <taxon>Cytophagales</taxon>
        <taxon>Fulvivirgaceae</taxon>
        <taxon>Fulvivirga</taxon>
    </lineage>
</organism>
<evidence type="ECO:0000256" key="1">
    <source>
        <dbReference type="SAM" id="Phobius"/>
    </source>
</evidence>
<evidence type="ECO:0000313" key="3">
    <source>
        <dbReference type="Proteomes" id="UP000798808"/>
    </source>
</evidence>
<accession>A0ABW9RKL1</accession>
<feature type="transmembrane region" description="Helical" evidence="1">
    <location>
        <begin position="37"/>
        <end position="59"/>
    </location>
</feature>
<comment type="caution">
    <text evidence="2">The sequence shown here is derived from an EMBL/GenBank/DDBJ whole genome shotgun (WGS) entry which is preliminary data.</text>
</comment>
<dbReference type="Gene3D" id="3.40.50.12580">
    <property type="match status" value="1"/>
</dbReference>
<keyword evidence="1" id="KW-1133">Transmembrane helix</keyword>
<dbReference type="EMBL" id="SMLW01000436">
    <property type="protein sequence ID" value="MTI24629.1"/>
    <property type="molecule type" value="Genomic_DNA"/>
</dbReference>
<protein>
    <recommendedName>
        <fullName evidence="4">Capsule polysaccharide biosynthesis protein</fullName>
    </recommendedName>
</protein>
<dbReference type="InterPro" id="IPR007833">
    <property type="entry name" value="Capsule_polysaccharide_synth"/>
</dbReference>
<keyword evidence="3" id="KW-1185">Reference proteome</keyword>
<dbReference type="InterPro" id="IPR043148">
    <property type="entry name" value="TagF_C"/>
</dbReference>
<dbReference type="RefSeq" id="WP_155170672.1">
    <property type="nucleotide sequence ID" value="NZ_BAAAFL010000055.1"/>
</dbReference>
<proteinExistence type="predicted"/>
<dbReference type="Pfam" id="PF05159">
    <property type="entry name" value="Capsule_synth"/>
    <property type="match status" value="1"/>
</dbReference>
<keyword evidence="1" id="KW-0472">Membrane</keyword>
<reference evidence="2 3" key="1">
    <citation type="submission" date="2019-02" db="EMBL/GenBank/DDBJ databases">
        <authorList>
            <person name="Goldberg S.R."/>
            <person name="Haltli B.A."/>
            <person name="Correa H."/>
            <person name="Russell K.G."/>
        </authorList>
    </citation>
    <scope>NUCLEOTIDE SEQUENCE [LARGE SCALE GENOMIC DNA]</scope>
    <source>
        <strain evidence="2 3">JCM 16186</strain>
    </source>
</reference>
<dbReference type="Proteomes" id="UP000798808">
    <property type="component" value="Unassembled WGS sequence"/>
</dbReference>
<keyword evidence="1" id="KW-0812">Transmembrane</keyword>
<name>A0ABW9RKL1_9BACT</name>
<dbReference type="SUPFAM" id="SSF53756">
    <property type="entry name" value="UDP-Glycosyltransferase/glycogen phosphorylase"/>
    <property type="match status" value="1"/>
</dbReference>
<evidence type="ECO:0008006" key="4">
    <source>
        <dbReference type="Google" id="ProtNLM"/>
    </source>
</evidence>
<sequence length="527" mass="61621">MKYLKNIKRKVRLQRECQIYKRFYKGHVEDSSGSKRILMYVGIGSMYLTPFEISIYHLLQQKGYQVDYYIYDDKITINEVITKDRYEQEGSEKFWRRAYKDAIQKLKASKVEYKFINERVEVNNIVDGRAWQLSELLNFSFEGINFGHIVEGSLYRFYKSLKFDDDSIKYGKEFLRTSLINYFQIKEILRTSNYEAILFSHGIYCTWQPVVNLLTQKGIDYICYDRGKTKGHININLNNPSPVWDISEAWKRYADRELTAEELGMVDQYLKERELQKGDVYAYNFASKADDLNHLRQSLKIKPGAKVICVFTNLIWDAANVARDVAFLSPLKCIQKTINHYKAHNDVHVLIRTHPAERVLGTKETYGALIRNSLDSIPENVTIVEPDMEINSFSILELADIGVVHTSTVGLEMAIEGKPVILISDTHYRNKGFTFDAGSEAEYFQFLNEQLQHPKLKPRQVELAKKYFYLMMFHYQKKMPVLYNAAGAFQGYAYDNFHLMRDDEQSNINLFIADIVNGVPLKDFIRW</sequence>
<gene>
    <name evidence="2" type="ORF">E1163_06705</name>
</gene>